<protein>
    <submittedName>
        <fullName evidence="1">Uncharacterized protein</fullName>
    </submittedName>
</protein>
<comment type="caution">
    <text evidence="1">The sequence shown here is derived from an EMBL/GenBank/DDBJ whole genome shotgun (WGS) entry which is preliminary data.</text>
</comment>
<dbReference type="AlphaFoldDB" id="A0AAV4FWK0"/>
<evidence type="ECO:0000313" key="2">
    <source>
        <dbReference type="Proteomes" id="UP000762676"/>
    </source>
</evidence>
<dbReference type="Proteomes" id="UP000762676">
    <property type="component" value="Unassembled WGS sequence"/>
</dbReference>
<keyword evidence="2" id="KW-1185">Reference proteome</keyword>
<sequence>MKEISLKLHIPKTNVYEIVRDKLGYCKVSAKPVPKTSDKHKRQRVGISQILLHLCQQEGDKTVGVRPGGDHRAGTSFLNTSSLEIKLVYT</sequence>
<accession>A0AAV4FWK0</accession>
<gene>
    <name evidence="1" type="ORF">ElyMa_000512700</name>
</gene>
<dbReference type="EMBL" id="BMAT01000984">
    <property type="protein sequence ID" value="GFR77612.1"/>
    <property type="molecule type" value="Genomic_DNA"/>
</dbReference>
<evidence type="ECO:0000313" key="1">
    <source>
        <dbReference type="EMBL" id="GFR77612.1"/>
    </source>
</evidence>
<name>A0AAV4FWK0_9GAST</name>
<reference evidence="1 2" key="1">
    <citation type="journal article" date="2021" name="Elife">
        <title>Chloroplast acquisition without the gene transfer in kleptoplastic sea slugs, Plakobranchus ocellatus.</title>
        <authorList>
            <person name="Maeda T."/>
            <person name="Takahashi S."/>
            <person name="Yoshida T."/>
            <person name="Shimamura S."/>
            <person name="Takaki Y."/>
            <person name="Nagai Y."/>
            <person name="Toyoda A."/>
            <person name="Suzuki Y."/>
            <person name="Arimoto A."/>
            <person name="Ishii H."/>
            <person name="Satoh N."/>
            <person name="Nishiyama T."/>
            <person name="Hasebe M."/>
            <person name="Maruyama T."/>
            <person name="Minagawa J."/>
            <person name="Obokata J."/>
            <person name="Shigenobu S."/>
        </authorList>
    </citation>
    <scope>NUCLEOTIDE SEQUENCE [LARGE SCALE GENOMIC DNA]</scope>
</reference>
<proteinExistence type="predicted"/>
<organism evidence="1 2">
    <name type="scientific">Elysia marginata</name>
    <dbReference type="NCBI Taxonomy" id="1093978"/>
    <lineage>
        <taxon>Eukaryota</taxon>
        <taxon>Metazoa</taxon>
        <taxon>Spiralia</taxon>
        <taxon>Lophotrochozoa</taxon>
        <taxon>Mollusca</taxon>
        <taxon>Gastropoda</taxon>
        <taxon>Heterobranchia</taxon>
        <taxon>Euthyneura</taxon>
        <taxon>Panpulmonata</taxon>
        <taxon>Sacoglossa</taxon>
        <taxon>Placobranchoidea</taxon>
        <taxon>Plakobranchidae</taxon>
        <taxon>Elysia</taxon>
    </lineage>
</organism>